<protein>
    <submittedName>
        <fullName evidence="1">Uncharacterized protein</fullName>
    </submittedName>
</protein>
<gene>
    <name evidence="1" type="ORF">IT779_16675</name>
</gene>
<comment type="caution">
    <text evidence="1">The sequence shown here is derived from an EMBL/GenBank/DDBJ whole genome shotgun (WGS) entry which is preliminary data.</text>
</comment>
<dbReference type="RefSeq" id="WP_196150229.1">
    <property type="nucleotide sequence ID" value="NZ_JADMLG010000006.1"/>
</dbReference>
<dbReference type="Proteomes" id="UP000655751">
    <property type="component" value="Unassembled WGS sequence"/>
</dbReference>
<reference evidence="1" key="1">
    <citation type="submission" date="2020-11" db="EMBL/GenBank/DDBJ databases">
        <title>Nocardia NEAU-351.nov., a novel actinomycete isolated from the cow dung.</title>
        <authorList>
            <person name="Zhang X."/>
        </authorList>
    </citation>
    <scope>NUCLEOTIDE SEQUENCE</scope>
    <source>
        <strain evidence="1">NEAU-351</strain>
    </source>
</reference>
<dbReference type="EMBL" id="JADMLG010000006">
    <property type="protein sequence ID" value="MBH0777912.1"/>
    <property type="molecule type" value="Genomic_DNA"/>
</dbReference>
<accession>A0A931IAD2</accession>
<sequence>MRFDHPTDDELRANFDELLASVRGGGGIYSESGLDMETEESLWAIARAYPEVPDSLVEAARTTFAGQLDGSHSAARQAALARRIEEINRAKAAERRNPPRG</sequence>
<proteinExistence type="predicted"/>
<name>A0A931IAD2_9NOCA</name>
<organism evidence="1 2">
    <name type="scientific">Nocardia bovistercoris</name>
    <dbReference type="NCBI Taxonomy" id="2785916"/>
    <lineage>
        <taxon>Bacteria</taxon>
        <taxon>Bacillati</taxon>
        <taxon>Actinomycetota</taxon>
        <taxon>Actinomycetes</taxon>
        <taxon>Mycobacteriales</taxon>
        <taxon>Nocardiaceae</taxon>
        <taxon>Nocardia</taxon>
    </lineage>
</organism>
<keyword evidence="2" id="KW-1185">Reference proteome</keyword>
<evidence type="ECO:0000313" key="1">
    <source>
        <dbReference type="EMBL" id="MBH0777912.1"/>
    </source>
</evidence>
<evidence type="ECO:0000313" key="2">
    <source>
        <dbReference type="Proteomes" id="UP000655751"/>
    </source>
</evidence>
<dbReference type="AlphaFoldDB" id="A0A931IAD2"/>